<name>A0A3Q0FFX7_VIGRR</name>
<reference evidence="3" key="1">
    <citation type="journal article" date="2014" name="Nat. Commun.">
        <title>Genome sequence of mungbean and insights into evolution within Vigna species.</title>
        <authorList>
            <person name="Kang Y.J."/>
            <person name="Kim S.K."/>
            <person name="Kim M.Y."/>
            <person name="Lestari P."/>
            <person name="Kim K.H."/>
            <person name="Ha B.K."/>
            <person name="Jun T.H."/>
            <person name="Hwang W.J."/>
            <person name="Lee T."/>
            <person name="Lee J."/>
            <person name="Shim S."/>
            <person name="Yoon M.Y."/>
            <person name="Jang Y.E."/>
            <person name="Han K.S."/>
            <person name="Taeprayoon P."/>
            <person name="Yoon N."/>
            <person name="Somta P."/>
            <person name="Tanya P."/>
            <person name="Kim K.S."/>
            <person name="Gwag J.G."/>
            <person name="Moon J.K."/>
            <person name="Lee Y.H."/>
            <person name="Park B.S."/>
            <person name="Bombarely A."/>
            <person name="Doyle J.J."/>
            <person name="Jackson S.A."/>
            <person name="Schafleitner R."/>
            <person name="Srinives P."/>
            <person name="Varshney R.K."/>
            <person name="Lee S.H."/>
        </authorList>
    </citation>
    <scope>NUCLEOTIDE SEQUENCE [LARGE SCALE GENOMIC DNA]</scope>
    <source>
        <strain evidence="3">cv. VC1973A</strain>
    </source>
</reference>
<dbReference type="Pfam" id="PF23247">
    <property type="entry name" value="LRR_RPS2"/>
    <property type="match status" value="1"/>
</dbReference>
<dbReference type="SUPFAM" id="SSF52047">
    <property type="entry name" value="RNI-like"/>
    <property type="match status" value="1"/>
</dbReference>
<keyword evidence="1" id="KW-0611">Plant defense</keyword>
<keyword evidence="3" id="KW-1185">Reference proteome</keyword>
<dbReference type="OrthoDB" id="1430766at2759"/>
<sequence length="390" mass="45624">MVIWADEILILLQKFGFNEEAALNITLLHEKLLQAKEETVVIENPEAKQLHFESLPSLKNYSSGDISEWPSLKKVTVNHCPNIRKFGLGRTKSVILKNQSSLGDIFESWDDWFSTIGEYEIDDTEELHKRMHNLRPLHFTNIVVFRAKNCDEMLTEFIYILMKRSKKLQVIEIQCCKTSGYLFDLLDRTLMDKEFKYLRGIKELKLIEVYHMFLLCSWYVPEYFDFKSLEIVHLKSCHSIKFLFDPQSFSTRLSELKELKLEACETLLQVVEYSEYSLSFPRLSKVELKSLSKFRMFSERDDFSSLKTLIIEECPCLEEFTINQAILVDFSGPKDKTLPELDELRLDGCHLLLYVASFKTPPEKMKLKKLFVSNCYALKMVISKSTYPTS</sequence>
<dbReference type="Proteomes" id="UP000087766">
    <property type="component" value="Chromosome 10"/>
</dbReference>
<evidence type="ECO:0000256" key="1">
    <source>
        <dbReference type="ARBA" id="ARBA00022821"/>
    </source>
</evidence>
<evidence type="ECO:0000259" key="2">
    <source>
        <dbReference type="Pfam" id="PF23247"/>
    </source>
</evidence>
<organism evidence="3 4">
    <name type="scientific">Vigna radiata var. radiata</name>
    <name type="common">Mung bean</name>
    <name type="synonym">Phaseolus aureus</name>
    <dbReference type="NCBI Taxonomy" id="3916"/>
    <lineage>
        <taxon>Eukaryota</taxon>
        <taxon>Viridiplantae</taxon>
        <taxon>Streptophyta</taxon>
        <taxon>Embryophyta</taxon>
        <taxon>Tracheophyta</taxon>
        <taxon>Spermatophyta</taxon>
        <taxon>Magnoliopsida</taxon>
        <taxon>eudicotyledons</taxon>
        <taxon>Gunneridae</taxon>
        <taxon>Pentapetalae</taxon>
        <taxon>rosids</taxon>
        <taxon>fabids</taxon>
        <taxon>Fabales</taxon>
        <taxon>Fabaceae</taxon>
        <taxon>Papilionoideae</taxon>
        <taxon>50 kb inversion clade</taxon>
        <taxon>NPAAA clade</taxon>
        <taxon>indigoferoid/millettioid clade</taxon>
        <taxon>Phaseoleae</taxon>
        <taxon>Vigna</taxon>
    </lineage>
</organism>
<dbReference type="GeneID" id="111242698"/>
<dbReference type="PANTHER" id="PTHR33463">
    <property type="entry name" value="NB-ARC DOMAIN-CONTAINING PROTEIN-RELATED"/>
    <property type="match status" value="1"/>
</dbReference>
<accession>A0A3Q0FFX7</accession>
<dbReference type="KEGG" id="vra:111242698"/>
<gene>
    <name evidence="4" type="primary">LOC111242698</name>
</gene>
<dbReference type="RefSeq" id="XP_022642960.1">
    <property type="nucleotide sequence ID" value="XM_022787239.1"/>
</dbReference>
<dbReference type="InterPro" id="IPR032675">
    <property type="entry name" value="LRR_dom_sf"/>
</dbReference>
<dbReference type="PANTHER" id="PTHR33463:SF204">
    <property type="entry name" value="NB-ARC DOMAIN-CONTAINING PROTEIN"/>
    <property type="match status" value="1"/>
</dbReference>
<evidence type="ECO:0000313" key="4">
    <source>
        <dbReference type="RefSeq" id="XP_022642960.1"/>
    </source>
</evidence>
<feature type="domain" description="Disease resistance protein At4g27190-like leucine-rich repeats" evidence="2">
    <location>
        <begin position="126"/>
        <end position="265"/>
    </location>
</feature>
<dbReference type="Gene3D" id="3.80.10.10">
    <property type="entry name" value="Ribonuclease Inhibitor"/>
    <property type="match status" value="1"/>
</dbReference>
<evidence type="ECO:0000313" key="3">
    <source>
        <dbReference type="Proteomes" id="UP000087766"/>
    </source>
</evidence>
<dbReference type="InterPro" id="IPR050905">
    <property type="entry name" value="Plant_NBS-LRR"/>
</dbReference>
<protein>
    <submittedName>
        <fullName evidence="4">Uncharacterized protein LOC111242698</fullName>
    </submittedName>
</protein>
<proteinExistence type="predicted"/>
<dbReference type="AlphaFoldDB" id="A0A3Q0FFX7"/>
<reference evidence="4" key="2">
    <citation type="submission" date="2025-08" db="UniProtKB">
        <authorList>
            <consortium name="RefSeq"/>
        </authorList>
    </citation>
    <scope>IDENTIFICATION</scope>
    <source>
        <tissue evidence="4">Leaf</tissue>
    </source>
</reference>
<dbReference type="InterPro" id="IPR057135">
    <property type="entry name" value="At4g27190-like_LRR"/>
</dbReference>